<evidence type="ECO:0000256" key="1">
    <source>
        <dbReference type="ARBA" id="ARBA00002349"/>
    </source>
</evidence>
<evidence type="ECO:0000256" key="6">
    <source>
        <dbReference type="HAMAP-Rule" id="MF_00402"/>
    </source>
</evidence>
<evidence type="ECO:0000256" key="3">
    <source>
        <dbReference type="ARBA" id="ARBA00022980"/>
    </source>
</evidence>
<keyword evidence="4 6" id="KW-0687">Ribonucleoprotein</keyword>
<dbReference type="SUPFAM" id="SSF50104">
    <property type="entry name" value="Translation proteins SH3-like domain"/>
    <property type="match status" value="1"/>
</dbReference>
<evidence type="ECO:0000313" key="9">
    <source>
        <dbReference type="Proteomes" id="UP000261764"/>
    </source>
</evidence>
<accession>A0A292IJS9</accession>
<sequence length="127" mass="14514">MENQKVNKNEIISKIESTQLKKDVPNFQAGDVIIVSIKIIENKKTRIQKFEGVVLRTTGRGISRTVMVRKETDGVGIEKNFHVHNPNISIALKRQGKVRRAYISYMRQRSGKSARIKEKNRLISPAN</sequence>
<dbReference type="PANTHER" id="PTHR15680">
    <property type="entry name" value="RIBOSOMAL PROTEIN L19"/>
    <property type="match status" value="1"/>
</dbReference>
<dbReference type="PRINTS" id="PR00061">
    <property type="entry name" value="RIBOSOMALL19"/>
</dbReference>
<evidence type="ECO:0000313" key="8">
    <source>
        <dbReference type="EMBL" id="CDN40812.1"/>
    </source>
</evidence>
<comment type="similarity">
    <text evidence="2 6 7">Belongs to the bacterial ribosomal protein bL19 family.</text>
</comment>
<proteinExistence type="inferred from homology"/>
<gene>
    <name evidence="6" type="primary">rplS</name>
    <name evidence="8" type="ORF">MAMA39_06950</name>
</gene>
<dbReference type="GO" id="GO:0006412">
    <property type="term" value="P:translation"/>
    <property type="evidence" value="ECO:0007669"/>
    <property type="project" value="UniProtKB-UniRule"/>
</dbReference>
<dbReference type="PANTHER" id="PTHR15680:SF9">
    <property type="entry name" value="LARGE RIBOSOMAL SUBUNIT PROTEIN BL19M"/>
    <property type="match status" value="1"/>
</dbReference>
<dbReference type="GO" id="GO:0022625">
    <property type="term" value="C:cytosolic large ribosomal subunit"/>
    <property type="evidence" value="ECO:0007669"/>
    <property type="project" value="TreeGrafter"/>
</dbReference>
<reference evidence="8 9" key="1">
    <citation type="journal article" date="2015" name="Clin. Infect. Dis.">
        <title>Genomic Investigations unmask Mycoplasma amphoriforme, a new respiratory pathogen.</title>
        <authorList>
            <person name="Gillespie S.H."/>
            <person name="Ling C.L."/>
            <person name="Oravcova K."/>
            <person name="Pinheiro M."/>
            <person name="Wells L."/>
            <person name="Bryant J.M."/>
            <person name="McHugh T.D."/>
            <person name="Bebear C."/>
            <person name="Webster D."/>
            <person name="Harris S.R."/>
            <person name="Seth-Smith H.M."/>
            <person name="Thomson N.R."/>
        </authorList>
    </citation>
    <scope>NUCLEOTIDE SEQUENCE [LARGE SCALE GENOMIC DNA]</scope>
    <source>
        <strain evidence="8 9">A39</strain>
    </source>
</reference>
<name>A0A292IJS9_9MOLU</name>
<dbReference type="EMBL" id="HG937516">
    <property type="protein sequence ID" value="CDN40812.1"/>
    <property type="molecule type" value="Genomic_DNA"/>
</dbReference>
<dbReference type="AlphaFoldDB" id="A0A292IJS9"/>
<comment type="function">
    <text evidence="1 6 7">This protein is located at the 30S-50S ribosomal subunit interface and may play a role in the structure and function of the aminoacyl-tRNA binding site.</text>
</comment>
<dbReference type="Proteomes" id="UP000261764">
    <property type="component" value="Chromosome I"/>
</dbReference>
<evidence type="ECO:0000256" key="5">
    <source>
        <dbReference type="ARBA" id="ARBA00035171"/>
    </source>
</evidence>
<evidence type="ECO:0000256" key="4">
    <source>
        <dbReference type="ARBA" id="ARBA00023274"/>
    </source>
</evidence>
<dbReference type="GO" id="GO:0003735">
    <property type="term" value="F:structural constituent of ribosome"/>
    <property type="evidence" value="ECO:0007669"/>
    <property type="project" value="InterPro"/>
</dbReference>
<evidence type="ECO:0000256" key="2">
    <source>
        <dbReference type="ARBA" id="ARBA00005781"/>
    </source>
</evidence>
<protein>
    <recommendedName>
        <fullName evidence="5 6">Large ribosomal subunit protein bL19</fullName>
    </recommendedName>
</protein>
<keyword evidence="3 6" id="KW-0689">Ribosomal protein</keyword>
<dbReference type="RefSeq" id="WP_343251444.1">
    <property type="nucleotide sequence ID" value="NZ_HG937516.1"/>
</dbReference>
<dbReference type="InterPro" id="IPR018257">
    <property type="entry name" value="Ribosomal_bL19_CS"/>
</dbReference>
<organism evidence="8 9">
    <name type="scientific">Mycoplasma amphoriforme A39</name>
    <dbReference type="NCBI Taxonomy" id="572419"/>
    <lineage>
        <taxon>Bacteria</taxon>
        <taxon>Bacillati</taxon>
        <taxon>Mycoplasmatota</taxon>
        <taxon>Mollicutes</taxon>
        <taxon>Mycoplasmataceae</taxon>
        <taxon>Mycoplasma</taxon>
    </lineage>
</organism>
<dbReference type="Gene3D" id="2.30.30.790">
    <property type="match status" value="1"/>
</dbReference>
<dbReference type="NCBIfam" id="TIGR01024">
    <property type="entry name" value="rplS_bact"/>
    <property type="match status" value="1"/>
</dbReference>
<dbReference type="InterPro" id="IPR001857">
    <property type="entry name" value="Ribosomal_bL19"/>
</dbReference>
<dbReference type="KEGG" id="mamp:MAMA39_06950"/>
<evidence type="ECO:0000256" key="7">
    <source>
        <dbReference type="RuleBase" id="RU000559"/>
    </source>
</evidence>
<dbReference type="InterPro" id="IPR008991">
    <property type="entry name" value="Translation_prot_SH3-like_sf"/>
</dbReference>
<dbReference type="PIRSF" id="PIRSF002191">
    <property type="entry name" value="Ribosomal_L19"/>
    <property type="match status" value="1"/>
</dbReference>
<keyword evidence="9" id="KW-1185">Reference proteome</keyword>
<dbReference type="InterPro" id="IPR038657">
    <property type="entry name" value="Ribosomal_bL19_sf"/>
</dbReference>
<dbReference type="HAMAP" id="MF_00402">
    <property type="entry name" value="Ribosomal_bL19"/>
    <property type="match status" value="1"/>
</dbReference>
<dbReference type="PROSITE" id="PS01015">
    <property type="entry name" value="RIBOSOMAL_L19"/>
    <property type="match status" value="1"/>
</dbReference>
<dbReference type="Pfam" id="PF01245">
    <property type="entry name" value="Ribosomal_L19"/>
    <property type="match status" value="1"/>
</dbReference>